<sequence>MAIMYWLHGLQYFTWCGKQEETSPGREENKEPYQYALAPVVQDRCPSAVAKLPNNTDTRQILLCGWLAWLEAGPLLQHTPPPCSLSPLDRPHFDQKASRAGLISIAEQSPRPEHRPRRPVSTHPAFGSRRQAPERNHEAVRPSPTARAHLLSFI</sequence>
<dbReference type="HOGENOM" id="CLU_1704145_0_0_1"/>
<dbReference type="InParanoid" id="G3J4U5"/>
<evidence type="ECO:0000313" key="2">
    <source>
        <dbReference type="EMBL" id="EGX95912.1"/>
    </source>
</evidence>
<dbReference type="VEuPathDB" id="FungiDB:CCM_00566"/>
<feature type="compositionally biased region" description="Basic and acidic residues" evidence="1">
    <location>
        <begin position="131"/>
        <end position="140"/>
    </location>
</feature>
<dbReference type="Proteomes" id="UP000001610">
    <property type="component" value="Unassembled WGS sequence"/>
</dbReference>
<accession>G3J4U5</accession>
<dbReference type="RefSeq" id="XP_006665789.1">
    <property type="nucleotide sequence ID" value="XM_006665726.1"/>
</dbReference>
<feature type="region of interest" description="Disordered" evidence="1">
    <location>
        <begin position="106"/>
        <end position="145"/>
    </location>
</feature>
<name>G3J4U5_CORMM</name>
<dbReference type="AlphaFoldDB" id="G3J4U5"/>
<dbReference type="GeneID" id="18162601"/>
<keyword evidence="3" id="KW-1185">Reference proteome</keyword>
<gene>
    <name evidence="2" type="ORF">CCM_00566</name>
</gene>
<dbReference type="KEGG" id="cmt:CCM_00566"/>
<reference evidence="2 3" key="1">
    <citation type="journal article" date="2011" name="Genome Biol.">
        <title>Genome sequence of the insect pathogenic fungus Cordyceps militaris, a valued traditional Chinese medicine.</title>
        <authorList>
            <person name="Zheng P."/>
            <person name="Xia Y."/>
            <person name="Xiao G."/>
            <person name="Xiong C."/>
            <person name="Hu X."/>
            <person name="Zhang S."/>
            <person name="Zheng H."/>
            <person name="Huang Y."/>
            <person name="Zhou Y."/>
            <person name="Wang S."/>
            <person name="Zhao G.P."/>
            <person name="Liu X."/>
            <person name="St Leger R.J."/>
            <person name="Wang C."/>
        </authorList>
    </citation>
    <scope>NUCLEOTIDE SEQUENCE [LARGE SCALE GENOMIC DNA]</scope>
    <source>
        <strain evidence="2 3">CM01</strain>
    </source>
</reference>
<proteinExistence type="predicted"/>
<protein>
    <submittedName>
        <fullName evidence="2">Uncharacterized protein</fullName>
    </submittedName>
</protein>
<evidence type="ECO:0000256" key="1">
    <source>
        <dbReference type="SAM" id="MobiDB-lite"/>
    </source>
</evidence>
<evidence type="ECO:0000313" key="3">
    <source>
        <dbReference type="Proteomes" id="UP000001610"/>
    </source>
</evidence>
<organism evidence="2 3">
    <name type="scientific">Cordyceps militaris (strain CM01)</name>
    <name type="common">Caterpillar fungus</name>
    <dbReference type="NCBI Taxonomy" id="983644"/>
    <lineage>
        <taxon>Eukaryota</taxon>
        <taxon>Fungi</taxon>
        <taxon>Dikarya</taxon>
        <taxon>Ascomycota</taxon>
        <taxon>Pezizomycotina</taxon>
        <taxon>Sordariomycetes</taxon>
        <taxon>Hypocreomycetidae</taxon>
        <taxon>Hypocreales</taxon>
        <taxon>Cordycipitaceae</taxon>
        <taxon>Cordyceps</taxon>
    </lineage>
</organism>
<dbReference type="EMBL" id="JH126399">
    <property type="protein sequence ID" value="EGX95912.1"/>
    <property type="molecule type" value="Genomic_DNA"/>
</dbReference>